<evidence type="ECO:0000313" key="2">
    <source>
        <dbReference type="EMBL" id="GIY78568.1"/>
    </source>
</evidence>
<feature type="region of interest" description="Disordered" evidence="1">
    <location>
        <begin position="9"/>
        <end position="32"/>
    </location>
</feature>
<dbReference type="EMBL" id="BPLQ01014259">
    <property type="protein sequence ID" value="GIY78568.1"/>
    <property type="molecule type" value="Genomic_DNA"/>
</dbReference>
<evidence type="ECO:0000313" key="3">
    <source>
        <dbReference type="Proteomes" id="UP001054837"/>
    </source>
</evidence>
<proteinExistence type="predicted"/>
<protein>
    <submittedName>
        <fullName evidence="2">Uncharacterized protein</fullName>
    </submittedName>
</protein>
<sequence>MKYFCRCRPHSSPPRPPIKVADAGGGEGITNARHPPSRRWYIRTFETGLLLMTAGNSYPDHVTVSVHERGSLKPGSHLDYETSKKSLEGGRKGGSRLGAKKTWNNVGHTFEEVKQGFELVSDPDGGGEEERVHFRYYPTIGESRVFERARLGNPQRGDGTHQVHFDLTNALCQSFPE</sequence>
<organism evidence="2 3">
    <name type="scientific">Caerostris darwini</name>
    <dbReference type="NCBI Taxonomy" id="1538125"/>
    <lineage>
        <taxon>Eukaryota</taxon>
        <taxon>Metazoa</taxon>
        <taxon>Ecdysozoa</taxon>
        <taxon>Arthropoda</taxon>
        <taxon>Chelicerata</taxon>
        <taxon>Arachnida</taxon>
        <taxon>Araneae</taxon>
        <taxon>Araneomorphae</taxon>
        <taxon>Entelegynae</taxon>
        <taxon>Araneoidea</taxon>
        <taxon>Araneidae</taxon>
        <taxon>Caerostris</taxon>
    </lineage>
</organism>
<dbReference type="Proteomes" id="UP001054837">
    <property type="component" value="Unassembled WGS sequence"/>
</dbReference>
<dbReference type="AlphaFoldDB" id="A0AAV4W8L4"/>
<evidence type="ECO:0000256" key="1">
    <source>
        <dbReference type="SAM" id="MobiDB-lite"/>
    </source>
</evidence>
<comment type="caution">
    <text evidence="2">The sequence shown here is derived from an EMBL/GenBank/DDBJ whole genome shotgun (WGS) entry which is preliminary data.</text>
</comment>
<gene>
    <name evidence="2" type="ORF">CDAR_14931</name>
</gene>
<accession>A0AAV4W8L4</accession>
<name>A0AAV4W8L4_9ARAC</name>
<reference evidence="2 3" key="1">
    <citation type="submission" date="2021-06" db="EMBL/GenBank/DDBJ databases">
        <title>Caerostris darwini draft genome.</title>
        <authorList>
            <person name="Kono N."/>
            <person name="Arakawa K."/>
        </authorList>
    </citation>
    <scope>NUCLEOTIDE SEQUENCE [LARGE SCALE GENOMIC DNA]</scope>
</reference>
<feature type="region of interest" description="Disordered" evidence="1">
    <location>
        <begin position="68"/>
        <end position="100"/>
    </location>
</feature>
<keyword evidence="3" id="KW-1185">Reference proteome</keyword>
<feature type="compositionally biased region" description="Basic and acidic residues" evidence="1">
    <location>
        <begin position="68"/>
        <end position="91"/>
    </location>
</feature>